<sequence length="514" mass="56534">MNNAQRIARGTLVCLFALSGIFLAAGCYVRAADMPGPTLPLQSLRELKEPAGVPHAPSIQSWTLKQGSRVLFVENHHLPMVDLKISFAAGSYYDGETPGLAAMTQALFSVDSARKPADEIARGFNRYGALITHGINAEQSYLTLRSLSAPEVLAPVLSLFTETLTQRSFSEQNLSRIRRSLQADLTLEDILGEARALASIRAELYPGQPLSRSVNGTHDSLQRIQAAQVRSFFQRAYTAANAQMVIVGDLTPEQAKLLSQTLADALPQGPALPAPQRFVTQANAGRTLHIEDSTRQTLLVMAHNVVPNQHPDALALQVANVMFNGVLNNQLREKHSVTYGVQSDIEHARGATAWITQFNTPPHYSEQALAHAKTLFEQFLKDGPTQEQLDSIKKYLRQALPQLLATNRNLLNELEDINRFDQTLDFTYKITEIQKMTAGQIKAAMNRHMNADAWVTLTLGPSVAQQALPVVSMSENNGQPLCNSTNWMSTAQHTLLGPQAALWQLKHFPIPVTD</sequence>
<reference evidence="3 4" key="1">
    <citation type="submission" date="2019-10" db="EMBL/GenBank/DDBJ databases">
        <title>Evaluation of single-gene subtyping targets for Pseudomonas.</title>
        <authorList>
            <person name="Reichler S.J."/>
            <person name="Orsi R.H."/>
            <person name="Wiedmann M."/>
            <person name="Martin N.H."/>
            <person name="Murphy S.I."/>
        </authorList>
    </citation>
    <scope>NUCLEOTIDE SEQUENCE [LARGE SCALE GENOMIC DNA]</scope>
    <source>
        <strain evidence="3 4">FSL R10-1876</strain>
    </source>
</reference>
<proteinExistence type="predicted"/>
<organism evidence="3 4">
    <name type="scientific">Pseudomonas helleri</name>
    <dbReference type="NCBI Taxonomy" id="1608996"/>
    <lineage>
        <taxon>Bacteria</taxon>
        <taxon>Pseudomonadati</taxon>
        <taxon>Pseudomonadota</taxon>
        <taxon>Gammaproteobacteria</taxon>
        <taxon>Pseudomonadales</taxon>
        <taxon>Pseudomonadaceae</taxon>
        <taxon>Pseudomonas</taxon>
    </lineage>
</organism>
<dbReference type="PANTHER" id="PTHR11851:SF224">
    <property type="entry name" value="PROCESSING PROTEASE"/>
    <property type="match status" value="1"/>
</dbReference>
<name>A0A6A7ZEH5_9PSED</name>
<dbReference type="SUPFAM" id="SSF63411">
    <property type="entry name" value="LuxS/MPP-like metallohydrolase"/>
    <property type="match status" value="2"/>
</dbReference>
<dbReference type="PANTHER" id="PTHR11851">
    <property type="entry name" value="METALLOPROTEASE"/>
    <property type="match status" value="1"/>
</dbReference>
<evidence type="ECO:0000259" key="1">
    <source>
        <dbReference type="Pfam" id="PF00675"/>
    </source>
</evidence>
<dbReference type="InterPro" id="IPR007863">
    <property type="entry name" value="Peptidase_M16_C"/>
</dbReference>
<gene>
    <name evidence="3" type="ORF">GHO28_13000</name>
</gene>
<comment type="caution">
    <text evidence="3">The sequence shown here is derived from an EMBL/GenBank/DDBJ whole genome shotgun (WGS) entry which is preliminary data.</text>
</comment>
<protein>
    <submittedName>
        <fullName evidence="3">Uncharacterized protein</fullName>
    </submittedName>
</protein>
<evidence type="ECO:0000313" key="3">
    <source>
        <dbReference type="EMBL" id="MQU43415.1"/>
    </source>
</evidence>
<dbReference type="Pfam" id="PF00675">
    <property type="entry name" value="Peptidase_M16"/>
    <property type="match status" value="1"/>
</dbReference>
<dbReference type="InterPro" id="IPR050361">
    <property type="entry name" value="MPP/UQCRC_Complex"/>
</dbReference>
<dbReference type="AlphaFoldDB" id="A0A6A7ZEH5"/>
<evidence type="ECO:0000313" key="4">
    <source>
        <dbReference type="Proteomes" id="UP000466863"/>
    </source>
</evidence>
<dbReference type="PROSITE" id="PS51257">
    <property type="entry name" value="PROKAR_LIPOPROTEIN"/>
    <property type="match status" value="1"/>
</dbReference>
<feature type="domain" description="Peptidase M16 N-terminal" evidence="1">
    <location>
        <begin position="69"/>
        <end position="217"/>
    </location>
</feature>
<evidence type="ECO:0000259" key="2">
    <source>
        <dbReference type="Pfam" id="PF05193"/>
    </source>
</evidence>
<dbReference type="GO" id="GO:0046872">
    <property type="term" value="F:metal ion binding"/>
    <property type="evidence" value="ECO:0007669"/>
    <property type="project" value="InterPro"/>
</dbReference>
<dbReference type="Proteomes" id="UP000466863">
    <property type="component" value="Unassembled WGS sequence"/>
</dbReference>
<dbReference type="EMBL" id="WIVV01000054">
    <property type="protein sequence ID" value="MQU43415.1"/>
    <property type="molecule type" value="Genomic_DNA"/>
</dbReference>
<dbReference type="InterPro" id="IPR011765">
    <property type="entry name" value="Pept_M16_N"/>
</dbReference>
<dbReference type="Pfam" id="PF05193">
    <property type="entry name" value="Peptidase_M16_C"/>
    <property type="match status" value="1"/>
</dbReference>
<dbReference type="InterPro" id="IPR011249">
    <property type="entry name" value="Metalloenz_LuxS/M16"/>
</dbReference>
<dbReference type="Gene3D" id="3.30.830.10">
    <property type="entry name" value="Metalloenzyme, LuxS/M16 peptidase-like"/>
    <property type="match status" value="2"/>
</dbReference>
<dbReference type="RefSeq" id="WP_153356328.1">
    <property type="nucleotide sequence ID" value="NZ_CP181271.1"/>
</dbReference>
<accession>A0A6A7ZEH5</accession>
<feature type="domain" description="Peptidase M16 C-terminal" evidence="2">
    <location>
        <begin position="224"/>
        <end position="395"/>
    </location>
</feature>